<protein>
    <submittedName>
        <fullName evidence="2">Recombinase family protein</fullName>
    </submittedName>
</protein>
<dbReference type="OrthoDB" id="7735915at2"/>
<evidence type="ECO:0000259" key="1">
    <source>
        <dbReference type="SMART" id="SM00857"/>
    </source>
</evidence>
<dbReference type="SUPFAM" id="SSF53041">
    <property type="entry name" value="Resolvase-like"/>
    <property type="match status" value="1"/>
</dbReference>
<dbReference type="EMBL" id="VSSR01000078">
    <property type="protein sequence ID" value="TYL73238.1"/>
    <property type="molecule type" value="Genomic_DNA"/>
</dbReference>
<reference evidence="2 3" key="1">
    <citation type="submission" date="2019-08" db="EMBL/GenBank/DDBJ databases">
        <title>Bradyrhizobium hipponensis sp. nov., a rhizobium isolated from a Lupinus angustifolius root nodule in Tunisia.</title>
        <authorList>
            <person name="Off K."/>
            <person name="Rejili M."/>
            <person name="Mars M."/>
            <person name="Brachmann A."/>
            <person name="Marin M."/>
        </authorList>
    </citation>
    <scope>NUCLEOTIDE SEQUENCE [LARGE SCALE GENOMIC DNA]</scope>
    <source>
        <strain evidence="2 3">CTAW11</strain>
    </source>
</reference>
<dbReference type="FunFam" id="3.40.50.1390:FF:000008">
    <property type="entry name" value="DNA recombinase"/>
    <property type="match status" value="1"/>
</dbReference>
<proteinExistence type="predicted"/>
<dbReference type="Gene3D" id="3.40.50.1390">
    <property type="entry name" value="Resolvase, N-terminal catalytic domain"/>
    <property type="match status" value="1"/>
</dbReference>
<dbReference type="SMART" id="SM00857">
    <property type="entry name" value="Resolvase"/>
    <property type="match status" value="1"/>
</dbReference>
<evidence type="ECO:0000313" key="2">
    <source>
        <dbReference type="EMBL" id="TYL73238.1"/>
    </source>
</evidence>
<dbReference type="GO" id="GO:0003677">
    <property type="term" value="F:DNA binding"/>
    <property type="evidence" value="ECO:0007669"/>
    <property type="project" value="InterPro"/>
</dbReference>
<dbReference type="GO" id="GO:0000150">
    <property type="term" value="F:DNA strand exchange activity"/>
    <property type="evidence" value="ECO:0007669"/>
    <property type="project" value="InterPro"/>
</dbReference>
<dbReference type="AlphaFoldDB" id="A0A5S4W3C7"/>
<organism evidence="2 3">
    <name type="scientific">Bradyrhizobium cytisi</name>
    <dbReference type="NCBI Taxonomy" id="515489"/>
    <lineage>
        <taxon>Bacteria</taxon>
        <taxon>Pseudomonadati</taxon>
        <taxon>Pseudomonadota</taxon>
        <taxon>Alphaproteobacteria</taxon>
        <taxon>Hyphomicrobiales</taxon>
        <taxon>Nitrobacteraceae</taxon>
        <taxon>Bradyrhizobium</taxon>
    </lineage>
</organism>
<sequence length="216" mass="24303">MGNDLIVRKSLVPTAQKTCRAAQYVRMSTDRQQYSIQNQAAVIAAHAHAHNLTIVRTYRDEGESGLLIKNRAGLIQLLDDVQTGEADFGHVLVYDVSRWGRFQDVDESAHYEFVCKRAGIKVVYCAEQFDNDGSMLASIVKNIKRVMAAEYSRELSAKVYAGQCRFARLGYKPCGKVGYGLVRELVDEKELSKGVLKTGERKYLTTDHIRVRPGDR</sequence>
<keyword evidence="3" id="KW-1185">Reference proteome</keyword>
<name>A0A5S4W3C7_9BRAD</name>
<accession>A0A5S4W3C7</accession>
<evidence type="ECO:0000313" key="3">
    <source>
        <dbReference type="Proteomes" id="UP000324853"/>
    </source>
</evidence>
<dbReference type="RefSeq" id="WP_148755843.1">
    <property type="nucleotide sequence ID" value="NZ_VSSR01000078.1"/>
</dbReference>
<dbReference type="PANTHER" id="PTHR30461:SF23">
    <property type="entry name" value="DNA RECOMBINASE-RELATED"/>
    <property type="match status" value="1"/>
</dbReference>
<gene>
    <name evidence="2" type="ORF">FXB38_36890</name>
</gene>
<dbReference type="InterPro" id="IPR036162">
    <property type="entry name" value="Resolvase-like_N_sf"/>
</dbReference>
<comment type="caution">
    <text evidence="2">The sequence shown here is derived from an EMBL/GenBank/DDBJ whole genome shotgun (WGS) entry which is preliminary data.</text>
</comment>
<dbReference type="CDD" id="cd00338">
    <property type="entry name" value="Ser_Recombinase"/>
    <property type="match status" value="1"/>
</dbReference>
<dbReference type="InterPro" id="IPR006119">
    <property type="entry name" value="Resolv_N"/>
</dbReference>
<dbReference type="Proteomes" id="UP000324853">
    <property type="component" value="Unassembled WGS sequence"/>
</dbReference>
<dbReference type="PANTHER" id="PTHR30461">
    <property type="entry name" value="DNA-INVERTASE FROM LAMBDOID PROPHAGE"/>
    <property type="match status" value="1"/>
</dbReference>
<dbReference type="InterPro" id="IPR050639">
    <property type="entry name" value="SSR_resolvase"/>
</dbReference>
<feature type="domain" description="Resolvase/invertase-type recombinase catalytic" evidence="1">
    <location>
        <begin position="21"/>
        <end position="172"/>
    </location>
</feature>
<dbReference type="Pfam" id="PF00239">
    <property type="entry name" value="Resolvase"/>
    <property type="match status" value="1"/>
</dbReference>